<feature type="compositionally biased region" description="Basic and acidic residues" evidence="1">
    <location>
        <begin position="380"/>
        <end position="393"/>
    </location>
</feature>
<accession>E9GN91</accession>
<sequence>MLQERNASSRAKHNIVYYSAEQQQTARHFNASRPRNAMASRLICDTAVHINTLQKASAAAFPFLGRWNIPHAMNPEPCPSQNRKVMTSGLIGRRLYGPNNSSSDTRYTQTSRGGIYGDQVGPEDPFSTTPVFKFFQFFFPSKQLCGSYTEFNSAPSLEARESWNSTEYMATDFRLSGLAVGPRSGKILPPRPLSQNYPLDLHFDDETLSSPSTTVQMHATHTQIWPSNVWLPPDLHSSSSSSGLSFSSSPASFLMLPKIYGRQTFVLNRVDIGEPRGSWPKNRLSHLRATQQQQQGTDSILRHHKQNLLESNKSPTSLMNQFNAASGTWNQFFFFSVRSFLLFLDNATNNKNVDCRHILQTGSSSSRSSSQKVSSAEDSEEKREEEKVLHQQPDDNEGQVNQRHNCATSGLVLGRSFGKKARASKVRHVTESKQENEADEILNRLVNLRLDYNGGPSYMFDVHPSPPESCNGAAAIAAVVSACLLPYNRSPLLFLWDMKLQRARLSDDTDMPVIIHKMCICPICFHHTIGLKRQSALKNERATPSLCIAVDKSAPSIALHSEMKGGDTLGCTHRKEKRSALARKVSSERDHPVGCDDDDAVSRVNPDRPTGGGGQLHHVPATAAAAAAQKKMEEEEDGRPERPGLEPRNTHTRKEEEEEVGGVCKKQKLSSTNPILYYLCLSPCGQDPSHTAAAVNSSTRRFLSVEVEMNKCSFA</sequence>
<feature type="region of interest" description="Disordered" evidence="1">
    <location>
        <begin position="361"/>
        <end position="402"/>
    </location>
</feature>
<evidence type="ECO:0000313" key="3">
    <source>
        <dbReference type="Proteomes" id="UP000000305"/>
    </source>
</evidence>
<organism evidence="2 3">
    <name type="scientific">Daphnia pulex</name>
    <name type="common">Water flea</name>
    <dbReference type="NCBI Taxonomy" id="6669"/>
    <lineage>
        <taxon>Eukaryota</taxon>
        <taxon>Metazoa</taxon>
        <taxon>Ecdysozoa</taxon>
        <taxon>Arthropoda</taxon>
        <taxon>Crustacea</taxon>
        <taxon>Branchiopoda</taxon>
        <taxon>Diplostraca</taxon>
        <taxon>Cladocera</taxon>
        <taxon>Anomopoda</taxon>
        <taxon>Daphniidae</taxon>
        <taxon>Daphnia</taxon>
    </lineage>
</organism>
<protein>
    <submittedName>
        <fullName evidence="2">Uncharacterized protein</fullName>
    </submittedName>
</protein>
<feature type="region of interest" description="Disordered" evidence="1">
    <location>
        <begin position="580"/>
        <end position="659"/>
    </location>
</feature>
<reference evidence="2 3" key="1">
    <citation type="journal article" date="2011" name="Science">
        <title>The ecoresponsive genome of Daphnia pulex.</title>
        <authorList>
            <person name="Colbourne J.K."/>
            <person name="Pfrender M.E."/>
            <person name="Gilbert D."/>
            <person name="Thomas W.K."/>
            <person name="Tucker A."/>
            <person name="Oakley T.H."/>
            <person name="Tokishita S."/>
            <person name="Aerts A."/>
            <person name="Arnold G.J."/>
            <person name="Basu M.K."/>
            <person name="Bauer D.J."/>
            <person name="Caceres C.E."/>
            <person name="Carmel L."/>
            <person name="Casola C."/>
            <person name="Choi J.H."/>
            <person name="Detter J.C."/>
            <person name="Dong Q."/>
            <person name="Dusheyko S."/>
            <person name="Eads B.D."/>
            <person name="Frohlich T."/>
            <person name="Geiler-Samerotte K.A."/>
            <person name="Gerlach D."/>
            <person name="Hatcher P."/>
            <person name="Jogdeo S."/>
            <person name="Krijgsveld J."/>
            <person name="Kriventseva E.V."/>
            <person name="Kultz D."/>
            <person name="Laforsch C."/>
            <person name="Lindquist E."/>
            <person name="Lopez J."/>
            <person name="Manak J.R."/>
            <person name="Muller J."/>
            <person name="Pangilinan J."/>
            <person name="Patwardhan R.P."/>
            <person name="Pitluck S."/>
            <person name="Pritham E.J."/>
            <person name="Rechtsteiner A."/>
            <person name="Rho M."/>
            <person name="Rogozin I.B."/>
            <person name="Sakarya O."/>
            <person name="Salamov A."/>
            <person name="Schaack S."/>
            <person name="Shapiro H."/>
            <person name="Shiga Y."/>
            <person name="Skalitzky C."/>
            <person name="Smith Z."/>
            <person name="Souvorov A."/>
            <person name="Sung W."/>
            <person name="Tang Z."/>
            <person name="Tsuchiya D."/>
            <person name="Tu H."/>
            <person name="Vos H."/>
            <person name="Wang M."/>
            <person name="Wolf Y.I."/>
            <person name="Yamagata H."/>
            <person name="Yamada T."/>
            <person name="Ye Y."/>
            <person name="Shaw J.R."/>
            <person name="Andrews J."/>
            <person name="Crease T.J."/>
            <person name="Tang H."/>
            <person name="Lucas S.M."/>
            <person name="Robertson H.M."/>
            <person name="Bork P."/>
            <person name="Koonin E.V."/>
            <person name="Zdobnov E.M."/>
            <person name="Grigoriev I.V."/>
            <person name="Lynch M."/>
            <person name="Boore J.L."/>
        </authorList>
    </citation>
    <scope>NUCLEOTIDE SEQUENCE [LARGE SCALE GENOMIC DNA]</scope>
</reference>
<gene>
    <name evidence="2" type="ORF">DAPPUDRAFT_245388</name>
</gene>
<dbReference type="EMBL" id="GL732554">
    <property type="protein sequence ID" value="EFX78994.1"/>
    <property type="molecule type" value="Genomic_DNA"/>
</dbReference>
<feature type="compositionally biased region" description="Basic and acidic residues" evidence="1">
    <location>
        <begin position="585"/>
        <end position="594"/>
    </location>
</feature>
<feature type="compositionally biased region" description="Low complexity" evidence="1">
    <location>
        <begin position="363"/>
        <end position="376"/>
    </location>
</feature>
<name>E9GN91_DAPPU</name>
<dbReference type="Proteomes" id="UP000000305">
    <property type="component" value="Unassembled WGS sequence"/>
</dbReference>
<feature type="compositionally biased region" description="Basic and acidic residues" evidence="1">
    <location>
        <begin position="639"/>
        <end position="655"/>
    </location>
</feature>
<dbReference type="KEGG" id="dpx:DAPPUDRAFT_245388"/>
<dbReference type="InParanoid" id="E9GN91"/>
<dbReference type="AlphaFoldDB" id="E9GN91"/>
<dbReference type="HOGENOM" id="CLU_386500_0_0_1"/>
<keyword evidence="3" id="KW-1185">Reference proteome</keyword>
<proteinExistence type="predicted"/>
<evidence type="ECO:0000313" key="2">
    <source>
        <dbReference type="EMBL" id="EFX78994.1"/>
    </source>
</evidence>
<evidence type="ECO:0000256" key="1">
    <source>
        <dbReference type="SAM" id="MobiDB-lite"/>
    </source>
</evidence>